<gene>
    <name evidence="2" type="ORF">CKAH01_04531</name>
</gene>
<feature type="region of interest" description="Disordered" evidence="1">
    <location>
        <begin position="26"/>
        <end position="62"/>
    </location>
</feature>
<reference evidence="2" key="1">
    <citation type="submission" date="2023-02" db="EMBL/GenBank/DDBJ databases">
        <title>Colletotrichum kahawae CIFC_Que2 genome sequencing and assembly.</title>
        <authorList>
            <person name="Baroncelli R."/>
        </authorList>
    </citation>
    <scope>NUCLEOTIDE SEQUENCE</scope>
    <source>
        <strain evidence="2">CIFC_Que2</strain>
    </source>
</reference>
<comment type="caution">
    <text evidence="2">The sequence shown here is derived from an EMBL/GenBank/DDBJ whole genome shotgun (WGS) entry which is preliminary data.</text>
</comment>
<feature type="region of interest" description="Disordered" evidence="1">
    <location>
        <begin position="1"/>
        <end position="20"/>
    </location>
</feature>
<dbReference type="EMBL" id="VYYT01000113">
    <property type="protein sequence ID" value="KAK2767963.1"/>
    <property type="molecule type" value="Genomic_DNA"/>
</dbReference>
<keyword evidence="3" id="KW-1185">Reference proteome</keyword>
<evidence type="ECO:0000313" key="3">
    <source>
        <dbReference type="Proteomes" id="UP001281614"/>
    </source>
</evidence>
<evidence type="ECO:0000256" key="1">
    <source>
        <dbReference type="SAM" id="MobiDB-lite"/>
    </source>
</evidence>
<proteinExistence type="predicted"/>
<organism evidence="2 3">
    <name type="scientific">Colletotrichum kahawae</name>
    <name type="common">Coffee berry disease fungus</name>
    <dbReference type="NCBI Taxonomy" id="34407"/>
    <lineage>
        <taxon>Eukaryota</taxon>
        <taxon>Fungi</taxon>
        <taxon>Dikarya</taxon>
        <taxon>Ascomycota</taxon>
        <taxon>Pezizomycotina</taxon>
        <taxon>Sordariomycetes</taxon>
        <taxon>Hypocreomycetidae</taxon>
        <taxon>Glomerellales</taxon>
        <taxon>Glomerellaceae</taxon>
        <taxon>Colletotrichum</taxon>
        <taxon>Colletotrichum gloeosporioides species complex</taxon>
    </lineage>
</organism>
<name>A0AAD9YL88_COLKA</name>
<accession>A0AAD9YL88</accession>
<dbReference type="Proteomes" id="UP001281614">
    <property type="component" value="Unassembled WGS sequence"/>
</dbReference>
<dbReference type="AlphaFoldDB" id="A0AAD9YL88"/>
<protein>
    <submittedName>
        <fullName evidence="2">Uncharacterized protein</fullName>
    </submittedName>
</protein>
<sequence length="88" mass="9455">MAEPQRCATRRRASAISHQQPVVVWSQPPGMKDLDGKGPILRANSAPSGSRSGPAAATNAQHRLDDYIRSRESTALVGENATFLHSFA</sequence>
<feature type="compositionally biased region" description="Low complexity" evidence="1">
    <location>
        <begin position="42"/>
        <end position="57"/>
    </location>
</feature>
<evidence type="ECO:0000313" key="2">
    <source>
        <dbReference type="EMBL" id="KAK2767963.1"/>
    </source>
</evidence>